<dbReference type="EMBL" id="QXIR01000006">
    <property type="protein sequence ID" value="RIW36071.1"/>
    <property type="molecule type" value="Genomic_DNA"/>
</dbReference>
<dbReference type="InterPro" id="IPR046208">
    <property type="entry name" value="DUF6241"/>
</dbReference>
<evidence type="ECO:0000313" key="3">
    <source>
        <dbReference type="Proteomes" id="UP000265801"/>
    </source>
</evidence>
<dbReference type="Proteomes" id="UP000265801">
    <property type="component" value="Unassembled WGS sequence"/>
</dbReference>
<accession>A0A3A1R8C4</accession>
<organism evidence="2 3">
    <name type="scientific">Bacillus salacetis</name>
    <dbReference type="NCBI Taxonomy" id="2315464"/>
    <lineage>
        <taxon>Bacteria</taxon>
        <taxon>Bacillati</taxon>
        <taxon>Bacillota</taxon>
        <taxon>Bacilli</taxon>
        <taxon>Bacillales</taxon>
        <taxon>Bacillaceae</taxon>
        <taxon>Bacillus</taxon>
    </lineage>
</organism>
<proteinExistence type="predicted"/>
<name>A0A3A1R8C4_9BACI</name>
<comment type="caution">
    <text evidence="2">The sequence shown here is derived from an EMBL/GenBank/DDBJ whole genome shotgun (WGS) entry which is preliminary data.</text>
</comment>
<dbReference type="RefSeq" id="WP_119546075.1">
    <property type="nucleotide sequence ID" value="NZ_QXIR01000006.1"/>
</dbReference>
<gene>
    <name evidence="2" type="ORF">D3H55_06325</name>
</gene>
<dbReference type="Pfam" id="PF19754">
    <property type="entry name" value="DUF6241"/>
    <property type="match status" value="1"/>
</dbReference>
<evidence type="ECO:0000256" key="1">
    <source>
        <dbReference type="SAM" id="MobiDB-lite"/>
    </source>
</evidence>
<dbReference type="OrthoDB" id="1932566at2"/>
<sequence length="176" mass="20166">MTKAKKTALFVLIFLLLGTVSAGSIYIYFDENGGKGNLSLGDRTSEEFSGEETQAEGNTENPFGEPFISPINEGVMQQYIHAMSHQKVQAKKKWSFYKMTEERILYLLGELDKGDYKHEQEYREILVKWQEGDFSEADHDHNEIWSLQNGSVGRAEGLLSTEEEEAYLQKQKSEKR</sequence>
<evidence type="ECO:0008006" key="4">
    <source>
        <dbReference type="Google" id="ProtNLM"/>
    </source>
</evidence>
<dbReference type="AlphaFoldDB" id="A0A3A1R8C4"/>
<protein>
    <recommendedName>
        <fullName evidence="4">PRK06770 family protein</fullName>
    </recommendedName>
</protein>
<keyword evidence="3" id="KW-1185">Reference proteome</keyword>
<feature type="region of interest" description="Disordered" evidence="1">
    <location>
        <begin position="40"/>
        <end position="63"/>
    </location>
</feature>
<evidence type="ECO:0000313" key="2">
    <source>
        <dbReference type="EMBL" id="RIW36071.1"/>
    </source>
</evidence>
<reference evidence="2 3" key="1">
    <citation type="submission" date="2018-09" db="EMBL/GenBank/DDBJ databases">
        <title>Bacillus saliacetes sp. nov., isolated from Thai shrimp paste (Ka-pi).</title>
        <authorList>
            <person name="Daroonpunt R."/>
            <person name="Tanasupawat S."/>
            <person name="Yiamsombut S."/>
        </authorList>
    </citation>
    <scope>NUCLEOTIDE SEQUENCE [LARGE SCALE GENOMIC DNA]</scope>
    <source>
        <strain evidence="2 3">SKP7-4</strain>
    </source>
</reference>